<evidence type="ECO:0000313" key="1">
    <source>
        <dbReference type="EMBL" id="GFO36292.1"/>
    </source>
</evidence>
<dbReference type="Proteomes" id="UP000735302">
    <property type="component" value="Unassembled WGS sequence"/>
</dbReference>
<evidence type="ECO:0008006" key="3">
    <source>
        <dbReference type="Google" id="ProtNLM"/>
    </source>
</evidence>
<gene>
    <name evidence="1" type="ORF">PoB_006279700</name>
</gene>
<evidence type="ECO:0000313" key="2">
    <source>
        <dbReference type="Proteomes" id="UP000735302"/>
    </source>
</evidence>
<protein>
    <recommendedName>
        <fullName evidence="3">MULE transposase domain-containing protein</fullName>
    </recommendedName>
</protein>
<name>A0AAV4CWK5_9GAST</name>
<proteinExistence type="predicted"/>
<comment type="caution">
    <text evidence="1">The sequence shown here is derived from an EMBL/GenBank/DDBJ whole genome shotgun (WGS) entry which is preliminary data.</text>
</comment>
<dbReference type="AlphaFoldDB" id="A0AAV4CWK5"/>
<accession>A0AAV4CWK5</accession>
<dbReference type="EMBL" id="BLXT01007044">
    <property type="protein sequence ID" value="GFO36292.1"/>
    <property type="molecule type" value="Genomic_DNA"/>
</dbReference>
<keyword evidence="2" id="KW-1185">Reference proteome</keyword>
<sequence>MDCPQVPILGSDDEKALKLAMALAFPQAARLTCTRHLRQNFSHTLADKVGLPSHERKRFITQIVGDNGIIAHGAVTWTLLTDFNIWLNAQRTALYKN</sequence>
<reference evidence="1 2" key="1">
    <citation type="journal article" date="2021" name="Elife">
        <title>Chloroplast acquisition without the gene transfer in kleptoplastic sea slugs, Plakobranchus ocellatus.</title>
        <authorList>
            <person name="Maeda T."/>
            <person name="Takahashi S."/>
            <person name="Yoshida T."/>
            <person name="Shimamura S."/>
            <person name="Takaki Y."/>
            <person name="Nagai Y."/>
            <person name="Toyoda A."/>
            <person name="Suzuki Y."/>
            <person name="Arimoto A."/>
            <person name="Ishii H."/>
            <person name="Satoh N."/>
            <person name="Nishiyama T."/>
            <person name="Hasebe M."/>
            <person name="Maruyama T."/>
            <person name="Minagawa J."/>
            <person name="Obokata J."/>
            <person name="Shigenobu S."/>
        </authorList>
    </citation>
    <scope>NUCLEOTIDE SEQUENCE [LARGE SCALE GENOMIC DNA]</scope>
</reference>
<organism evidence="1 2">
    <name type="scientific">Plakobranchus ocellatus</name>
    <dbReference type="NCBI Taxonomy" id="259542"/>
    <lineage>
        <taxon>Eukaryota</taxon>
        <taxon>Metazoa</taxon>
        <taxon>Spiralia</taxon>
        <taxon>Lophotrochozoa</taxon>
        <taxon>Mollusca</taxon>
        <taxon>Gastropoda</taxon>
        <taxon>Heterobranchia</taxon>
        <taxon>Euthyneura</taxon>
        <taxon>Panpulmonata</taxon>
        <taxon>Sacoglossa</taxon>
        <taxon>Placobranchoidea</taxon>
        <taxon>Plakobranchidae</taxon>
        <taxon>Plakobranchus</taxon>
    </lineage>
</organism>